<dbReference type="PANTHER" id="PTHR38340:SF1">
    <property type="entry name" value="S-LAYER PROTEIN"/>
    <property type="match status" value="1"/>
</dbReference>
<dbReference type="InterPro" id="IPR011049">
    <property type="entry name" value="Serralysin-like_metalloprot_C"/>
</dbReference>
<dbReference type="InterPro" id="IPR050557">
    <property type="entry name" value="RTX_toxin/Mannuronan_C5-epim"/>
</dbReference>
<evidence type="ECO:0000256" key="2">
    <source>
        <dbReference type="ARBA" id="ARBA00022525"/>
    </source>
</evidence>
<feature type="domain" description="EF-hand" evidence="5">
    <location>
        <begin position="141"/>
        <end position="176"/>
    </location>
</feature>
<dbReference type="InterPro" id="IPR002048">
    <property type="entry name" value="EF_hand_dom"/>
</dbReference>
<dbReference type="PROSITE" id="PS00330">
    <property type="entry name" value="HEMOLYSIN_CALCIUM"/>
    <property type="match status" value="3"/>
</dbReference>
<dbReference type="GO" id="GO:0005509">
    <property type="term" value="F:calcium ion binding"/>
    <property type="evidence" value="ECO:0007669"/>
    <property type="project" value="InterPro"/>
</dbReference>
<dbReference type="SUPFAM" id="SSF51120">
    <property type="entry name" value="beta-Roll"/>
    <property type="match status" value="5"/>
</dbReference>
<keyword evidence="2" id="KW-0964">Secreted</keyword>
<dbReference type="Pfam" id="PF00353">
    <property type="entry name" value="HemolysinCabind"/>
    <property type="match status" value="21"/>
</dbReference>
<proteinExistence type="predicted"/>
<sequence>MAYPFLRSETDSQLAFGQWAPRSRPGPSLFRPAARHRHSPVWRRFRAGYEASLIEPLEPRLLLSADFMPAAADAMGDGFDLFEARLTDFFATEADLSQRIPFLLHSDGDDENIEYEAPAVSDLFGLYVDTNQDGVVDQALFTDDDDEAILANWDTSNDGFVDTAELLDALLFTPLQNELAVIAGGGQTAEDFVDALVNDGLGPLQGFDVELTALGGQHTLSFDLISATDLTEEPDAEMAFSLAFSLTITRDQMPIDLGLEADDLLLLAFEGNALAPEPVTLPVAANLSFGFEFGVYTGGQSELELGAEDFFLRHTEDLQFLVAASDNNKDFNLNIGFLGARVVGGEIDLQGQVLTELIDPNTPAVLGFETGQYGVESASGTVTAANPLPAPDLPHDAGFVLRVGQVGFSADVLVVDDGNNGSTSDLLMDVQTALVAAGLEDIVEASLGGSDELMFSLVATDPGALGFDTESLALETPLLATGSPASNEFGDNVSFLLSVGGALPRLVTLRFPGAEREDIGFGANQTTTVVNPLVAQNAANGTGTLDAGGDMEANFELRVTESDGTQTTQAVSVLESALLPDPNASPGDLLADLNDAIAAAGLGSLVTATESAGVFSLEAAAGVTAIEILSADDTTEMGLGFSAGQASFLALTADNPVGNASFNDVLDNTFDGARFTLIVNGSPTTIDVAADDARTTGAELATAIDAALSTAGLAVSALEVGGSIVLVADDASVLELAVETGNQNLDDLLFDLNNALGAAGLGNVTADEDTGNIRLTAAGGESLEISQTLTFDAGLRGLELNGSSGIPDVEFETSGDNASLTFNLPVEVKEGLREAGSNSDYDPQDMAIVGNINPFTSSLVELVPILLNDMDQPILDEDDQQIPVNRFYLDYTVNPLSGDGAAIPNPIPDGTLQLINFAEALQFNEIGPGAFIGMLGELGAALDSLMQNGAFANYGIPFTDATLKDLVVFEDMIKNSLIYDNGADGIFNDSGTEDGSDRLLERRPIPDSSAFETFPSFSTAQEMAVRLSEILSLPLFTGDVVGFENAGGINPTYDPASNELTFDINIMSSRRVSVGVDDPETPAVEGFSANFDFNVDLAPFGEFNLTPVGVGNPISLNTVTEEDQFVTIEARTAFAATYGFDLTPQLDEELDHLEARFFVRDAILQGAFIAELPTNGVAGTAMLGLVGLDIGVDGTLGAQFSAQLQAEGGAPGSQVTLEAIQEDIQDTYAGNQPALEVVTDPLVSKLDRLEYNGSGPQFASVAAGNRIIAGSGGTAYVLDVDAPGNVGSLLLFGVTGNFVNTAEFFHVTEIDDAPPRSGGVVGALSQEAYFGDLTMDVRVQDGFDEPGFAMNLTSALNGLSGVIDLHLTGFGNPNASPDPIAPLIDSSDLLASLDTVGTLSDYIDMSYSDLLNALQGLRDLVAELELAYPVLSQVIPIVNRSFSDLLGLRDGVDRAVASAASVLEEQAEFLDDNGNLVDAPTLTLQGMASALRGAFGLDESTGGLDIDVQTVNGTPYLTLDFDITESVSTTLGLDVDLGDGIPNLTSSKVLRADGNLGWGFRIGINLDNPGDVQLFNPEGGFDGDLTIVGEGATNDSGDGVGSVFLAQVGQMPVQVMDALVDIELDFDLGGLNFGPSGIKSLDAVTFGDFISKIDTQDYTISVPLFDVDGGLTGFLGEITASGNSIIDDAQSLLDNGLLPGAALDELTGLVDDFVAGLDEFAPLDNLLLLTDLADLFFETVQDLLDQATSIGIPIIGDNLADGARFIENFRDQFITKFRQLIANTNDIEVSDVTQFIENFFTGIGLDIVATAQELANDIDDIFDDEVRWNLSLGDTYSVPFDLGFDVGVPLLGMEVDMPLAVELAWAINIGLGVNQADGAFVILNQGGGKELDVDVRVDLPESDLFRGELGFLELIVENRGSGLQFDFDIDLSNTAGGDLLPISDIGNLGFDTMIGGGALDGNDHLLDLELQVGVKDLDVVFPRLVTDFVMDWSLTPQGLVDNAVAAGLELIDFGDVKVDLTSFLGGFLGEMFKEIDRFLGPLAEITDTLDEPIPILSALTELVGAPPVTLLSLASALGENESQAFLDFIEDLEPLFNLFDSIQASDEAVLLSIGNLSFFDDDNPMLGDALFDVDAKIDDVIGDAQTFISNAGSAINSFNDAINALPESSTKAAFTTDLSIGDPGSLFSFPFLDNPASLLGLLIQQPVTLVQVDIPRLGVGFDYEQFFTIFGPLGASVGFGFYVGADFSFGFDTYGLDRFAKSDFTNPGLIFDGFFFGDREAGEDGLVTTGTDIEEIFLEMTLTAAAELNLGIASGGVGGGITARIGWDWYDPNNDGAVHISEILNTLNTSNNPLVIFDLQGALLAELFWYLVIDFGIVEFETGGNIYGPEPVFNFDIPFDRPPILATDLENGTLMLNMGPNAIDRLNGDTSDGNESFEIDYQGGDIRVRAPSMGVNNWQTYSGNFTHIVGLGGQGNDSMIFTDFHESPTPITFNLQGGVGDDVIEFIPGGAAASTGAGAVIRGGSGNDRLVGSHLDDEIYGELGDDEIEGGAGYDVLFGDDGTYWDGVDTDKSIGARVTLLDGNDMISGGDQDDIIIGGGGLDTLSGDAGNDVIIGDGVRFGFDQTGGHLDVSSFNLTPFVPNDPLDDDPAVSTDDKIQAILLDLTSKFTGTDLGAGADDTIDGGDDNDIIFGGAANDTIDGGSGNDHVVGGKGFDIINGEAGDDVLFGNEQDDIMSGGDDSDVMSGGFGDDTMHGDGGNDYMTGSRGRDIMFGDADNDELHGQGEPDIMFGGTEDDLVVGGVGADIMFGDDGIVVKFDGVSPGTDLVVGNGSAALAAPYKAGADDISGSLDLILTDVVAGDGNDILSGGEAGDIILGGGGDDLGGGDVDPRAATANTNDPATSNPDGEDILIGDGGVVEFHQRRLQRIASVFASDPAGSYRDTLFGDNGNDVIIGGRGSDGDNNGDDPTTNVMGNPFLLAGGHGPGRGPTDAEVSDEDIILGDNGELVYVGTIDPGNFGKLAYIQTTDTANSSGGADTAYGQVGDDIILGGVNGSVDVLTGSVGEDVILGDNGLIHLNYNWSADGDNNPLNGPPDGDVSSIDLIRSYNDGLGGVDIISGDAHADVLLGGEAGDFIYGDNASASSGVNDLDDVMLGDNGDIFLAGTEGRRLVQGTAIDLITTTDIAEGSGGADVMSGNSGADVILGGVNDGGIDHLYGDAQTPAPTMDGNDIILGDNGLLDYTFGPDTDRLTLDRIETAAGTPLVGGVDHIFGNAGSDTAFGGTGADRMFGDNDEITDESGVADLYGQLGGEDILVGDQGEIDLVNNLVTRIETTDASNAQGGADHIQGNDFSDIILGGVGGDELHGEAWLPVGYTVADLVTTAGDDTLVGDEGRVRLDVASDADLAVISGSFTASGDGDPLTVDLIETLATGILGGNDQIYGNDNTSLATGDVAMGGSGDDLVHGDFYLGADGLTMAPNPGADQILGDGGQKYLRFEQAVLLRSKSFAEGGSDTLHGNDGDDVVIGGMFDDLIFGETSADLLALATARAGEDILLGDNGRLDWSLPADGIAGRADVQDHLGGSVVSLDDAVTPDLSTLDRIQVIAPTNGGNDVIYGNGNSSAAAGDVLMGGTGNDNLYGDTDEALPDGVDGPDGADLLFGDHGKLYPTLPSLDQFFVNNHFFSIFTSEADGADLSGDGGHNDFEDVIWGNAANDILIGGQDDDILLGGTGDDDLIGGHNVSGGDDELDDMPAVDRLAITPTELADLNPADVNELNDILDGGEDDDVLAGDNAIVIRQDDTDSPRFRMTANGLLYRLESDNVDNLADIDVGFSADVTGTFQPHQDMDLVRTVILLDHSEQIETDAASNWEDPRPFGNDVMAGAAQDDELFGQLGDDIIQGDGLVALGELKQPGDFDIYNPAQDAEPSFDLRSFTQRVDLNPGNDQGFTLRFDVFESLDDGDDYIEGNGGNDRIYGNLGQDDLIGGSSMLFGLGDNDPIHDLADANVLRPDGADMIYGGAGNPALLSRSADFSGANDIGADTLVPEAERHATDADTILGDNGDIFRIVVADTDPVLEGNQLGYAVFNYDRDAVVAYGFQDDGYGAANGEITIRVRAVNLGDYGYGYSDQGGERETLGFLPSARGEGDLIYGESGDDIVHGMTGDDVIFGNSEHDDLYGEIGNDFLLGGTGIDGIVGDDGLILTRRNSDTYDESLYGIAARSAEQTNLKNNEQPDPNSLNAVISSPGNIQRAVINVENELVKGVELFAFRTDDLDGQNRGEFDASIRFNDIIFGGLQNDFIHSGDGDDAVSGAEALPTYYSGEVSGGFDALNTFLQAMQSSPPNTPEGISDVADLLTDNPFWFAFAPYNPGDILRFEGKEILEENGQRARTRDEFAWYDEFNPRRKLMFDFDALAGDIAPLATLSGIANPIDFLLNFDETEGPDGPVYEGDDEVLASDGADRIFGDLGNDWIVGGTGRDHMYGGRGFDLLNMDDNHDSGFTGRVGPHDPEPDPLDNKDADEYQAYADIVYSGAGRDVMILNTGADRAIDWVGEYNSYIVPFSPFGAFHISRTLQPQVPEFLYSLSASDGIDARVDPALLNNTVDAQLFVDQKRDDVRTDDPDPLRAFEPYGELGMVRQTDYDWQDQTGAPNDPQPGNLQGKREIMRRELFNDAAAAVPLAADVGNLNLSSGMLEASPAAQGGEVVGLYPLGTQQPMYTEVLVTINADKDKAGFKSNGYVIFDYRGPEDFKFAGADLATNKLQIGHRDASGWVIDTQVNVQLRANQDFDLTVVLFGTRATAYVDQGINASFDFGEALNNNSMLGLGTDNAIARFDDFQVQTLPPQWTFTYSTNFTGANSNPFTAQRGGWGTDGGQLHGDGGHLPAVAVDSVDVAAFTRLELLGTLNTENQGGFVFDYFSKDEFKFAALDVANDEVIIGYFLDGQWRVEAAAPVDLEPGVDYQLTVTMFGSTASISLDGTAIATHSYNSILNDGQFGVLSLQGSSHFSDFLVRGDDPAYAASALMASGIADDAESARSLTTATIDTAAQQAITQMEGVPGVDMEALAALAIVVDDLPGNQLARFEGERIVLDHNAAGHGWYTGVGAAEEQIDLISTLLHEYGHAVGLEHDSGIAFMANALGTGERFSTAEEPDIQVFDEDSGEYLEPVTMDAEDVLLLDTTAPDAGAPATSAGLIQWHNKAVFSGRQLQIT</sequence>
<evidence type="ECO:0000256" key="3">
    <source>
        <dbReference type="ARBA" id="ARBA00022837"/>
    </source>
</evidence>
<dbReference type="SUPFAM" id="SSF55486">
    <property type="entry name" value="Metalloproteases ('zincins'), catalytic domain"/>
    <property type="match status" value="1"/>
</dbReference>
<dbReference type="Gene3D" id="2.60.120.560">
    <property type="entry name" value="Exo-inulinase, domain 1"/>
    <property type="match status" value="2"/>
</dbReference>
<gene>
    <name evidence="6" type="ORF">FV139_04680</name>
</gene>
<dbReference type="InterPro" id="IPR053786">
    <property type="entry name" value="LEPRxLL_CS"/>
</dbReference>
<dbReference type="InterPro" id="IPR018511">
    <property type="entry name" value="Hemolysin-typ_Ca-bd_CS"/>
</dbReference>
<comment type="subcellular location">
    <subcellularLocation>
        <location evidence="1">Secreted</location>
    </subcellularLocation>
</comment>
<feature type="region of interest" description="Disordered" evidence="4">
    <location>
        <begin position="2886"/>
        <end position="2908"/>
    </location>
</feature>
<evidence type="ECO:0000313" key="7">
    <source>
        <dbReference type="Proteomes" id="UP000321039"/>
    </source>
</evidence>
<organism evidence="6 7">
    <name type="scientific">Parahaliea maris</name>
    <dbReference type="NCBI Taxonomy" id="2716870"/>
    <lineage>
        <taxon>Bacteria</taxon>
        <taxon>Pseudomonadati</taxon>
        <taxon>Pseudomonadota</taxon>
        <taxon>Gammaproteobacteria</taxon>
        <taxon>Cellvibrionales</taxon>
        <taxon>Halieaceae</taxon>
        <taxon>Parahaliea</taxon>
    </lineage>
</organism>
<accession>A0A5C9A612</accession>
<dbReference type="RefSeq" id="WP_148067111.1">
    <property type="nucleotide sequence ID" value="NZ_VRZA01000002.1"/>
</dbReference>
<dbReference type="InterPro" id="IPR018247">
    <property type="entry name" value="EF_Hand_1_Ca_BS"/>
</dbReference>
<dbReference type="GO" id="GO:0005576">
    <property type="term" value="C:extracellular region"/>
    <property type="evidence" value="ECO:0007669"/>
    <property type="project" value="UniProtKB-SubCell"/>
</dbReference>
<dbReference type="Gene3D" id="2.150.10.10">
    <property type="entry name" value="Serralysin-like metalloprotease, C-terminal"/>
    <property type="match status" value="5"/>
</dbReference>
<dbReference type="PROSITE" id="PS00018">
    <property type="entry name" value="EF_HAND_1"/>
    <property type="match status" value="1"/>
</dbReference>
<dbReference type="PRINTS" id="PR00313">
    <property type="entry name" value="CABNDNGRPT"/>
</dbReference>
<evidence type="ECO:0000259" key="5">
    <source>
        <dbReference type="PROSITE" id="PS50222"/>
    </source>
</evidence>
<keyword evidence="3" id="KW-0106">Calcium</keyword>
<protein>
    <submittedName>
        <fullName evidence="6">Calcium-binding protein</fullName>
    </submittedName>
</protein>
<evidence type="ECO:0000256" key="4">
    <source>
        <dbReference type="SAM" id="MobiDB-lite"/>
    </source>
</evidence>
<dbReference type="NCBIfam" id="NF012209">
    <property type="entry name" value="LEPR-8K"/>
    <property type="match status" value="1"/>
</dbReference>
<dbReference type="PROSITE" id="PS50222">
    <property type="entry name" value="EF_HAND_2"/>
    <property type="match status" value="1"/>
</dbReference>
<dbReference type="EMBL" id="VRZA01000002">
    <property type="protein sequence ID" value="TXS95200.1"/>
    <property type="molecule type" value="Genomic_DNA"/>
</dbReference>
<name>A0A5C9A612_9GAMM</name>
<comment type="caution">
    <text evidence="6">The sequence shown here is derived from an EMBL/GenBank/DDBJ whole genome shotgun (WGS) entry which is preliminary data.</text>
</comment>
<dbReference type="InterPro" id="IPR001343">
    <property type="entry name" value="Hemolysn_Ca-bd"/>
</dbReference>
<keyword evidence="7" id="KW-1185">Reference proteome</keyword>
<dbReference type="Proteomes" id="UP000321039">
    <property type="component" value="Unassembled WGS sequence"/>
</dbReference>
<reference evidence="6 7" key="1">
    <citation type="submission" date="2019-08" db="EMBL/GenBank/DDBJ databases">
        <title>Parahaliea maris sp. nov., isolated from the surface seawater.</title>
        <authorList>
            <person name="Liu Y."/>
        </authorList>
    </citation>
    <scope>NUCLEOTIDE SEQUENCE [LARGE SCALE GENOMIC DNA]</scope>
    <source>
        <strain evidence="6 7">HSLHS9</strain>
    </source>
</reference>
<dbReference type="PANTHER" id="PTHR38340">
    <property type="entry name" value="S-LAYER PROTEIN"/>
    <property type="match status" value="1"/>
</dbReference>
<evidence type="ECO:0000313" key="6">
    <source>
        <dbReference type="EMBL" id="TXS95200.1"/>
    </source>
</evidence>
<evidence type="ECO:0000256" key="1">
    <source>
        <dbReference type="ARBA" id="ARBA00004613"/>
    </source>
</evidence>
<feature type="compositionally biased region" description="Polar residues" evidence="4">
    <location>
        <begin position="2895"/>
        <end position="2906"/>
    </location>
</feature>